<gene>
    <name evidence="1" type="ORF">GMC94_03560</name>
</gene>
<evidence type="ECO:0000313" key="2">
    <source>
        <dbReference type="Proteomes" id="UP000441330"/>
    </source>
</evidence>
<reference evidence="1 2" key="1">
    <citation type="journal article" date="2019" name="Nat. Med.">
        <title>A library of human gut bacterial isolates paired with longitudinal multiomics data enables mechanistic microbiome research.</title>
        <authorList>
            <person name="Poyet M."/>
            <person name="Groussin M."/>
            <person name="Gibbons S.M."/>
            <person name="Avila-Pacheco J."/>
            <person name="Jiang X."/>
            <person name="Kearney S.M."/>
            <person name="Perrotta A.R."/>
            <person name="Berdy B."/>
            <person name="Zhao S."/>
            <person name="Lieberman T.D."/>
            <person name="Swanson P.K."/>
            <person name="Smith M."/>
            <person name="Roesemann S."/>
            <person name="Alexander J.E."/>
            <person name="Rich S.A."/>
            <person name="Livny J."/>
            <person name="Vlamakis H."/>
            <person name="Clish C."/>
            <person name="Bullock K."/>
            <person name="Deik A."/>
            <person name="Scott J."/>
            <person name="Pierce K.A."/>
            <person name="Xavier R.J."/>
            <person name="Alm E.J."/>
        </authorList>
    </citation>
    <scope>NUCLEOTIDE SEQUENCE [LARGE SCALE GENOMIC DNA]</scope>
    <source>
        <strain evidence="1 2">BIOML-A1</strain>
    </source>
</reference>
<evidence type="ECO:0000313" key="1">
    <source>
        <dbReference type="EMBL" id="MTS53974.1"/>
    </source>
</evidence>
<comment type="caution">
    <text evidence="1">The sequence shown here is derived from an EMBL/GenBank/DDBJ whole genome shotgun (WGS) entry which is preliminary data.</text>
</comment>
<organism evidence="1 2">
    <name type="scientific">Streptococcus parasanguinis</name>
    <dbReference type="NCBI Taxonomy" id="1318"/>
    <lineage>
        <taxon>Bacteria</taxon>
        <taxon>Bacillati</taxon>
        <taxon>Bacillota</taxon>
        <taxon>Bacilli</taxon>
        <taxon>Lactobacillales</taxon>
        <taxon>Streptococcaceae</taxon>
        <taxon>Streptococcus</taxon>
    </lineage>
</organism>
<dbReference type="Pfam" id="PF05037">
    <property type="entry name" value="DUF669"/>
    <property type="match status" value="1"/>
</dbReference>
<accession>A0A7X2X3A2</accession>
<protein>
    <submittedName>
        <fullName evidence="1">DUF669 domain-containing protein</fullName>
    </submittedName>
</protein>
<dbReference type="RefSeq" id="WP_129824291.1">
    <property type="nucleotide sequence ID" value="NZ_RCYS01000002.1"/>
</dbReference>
<sequence>MSLLDIAQSIKKEGFDPRKDSANGPAPIPAGEYQAILKSVQFNVAESGWESLQYRFEIRGGDYDGRTEYVSFGTLDTWNGKDIGWSVQRTIKFFQKALAFAEDAPLKADFDDGKALEEALNRKAVGTYYTLEIIETESKGKTYRNYDLDEAEGLPNTSAVEVNDDDLPF</sequence>
<dbReference type="AlphaFoldDB" id="A0A7X2X3A2"/>
<name>A0A7X2X3A2_STRPA</name>
<proteinExistence type="predicted"/>
<dbReference type="Proteomes" id="UP000441330">
    <property type="component" value="Unassembled WGS sequence"/>
</dbReference>
<dbReference type="InterPro" id="IPR007731">
    <property type="entry name" value="DUF669"/>
</dbReference>
<dbReference type="EMBL" id="WMZJ01000002">
    <property type="protein sequence ID" value="MTS53974.1"/>
    <property type="molecule type" value="Genomic_DNA"/>
</dbReference>